<dbReference type="PROSITE" id="PS00108">
    <property type="entry name" value="PROTEIN_KINASE_ST"/>
    <property type="match status" value="1"/>
</dbReference>
<evidence type="ECO:0000256" key="16">
    <source>
        <dbReference type="PROSITE-ProRule" id="PRU10141"/>
    </source>
</evidence>
<dbReference type="Gene3D" id="3.30.200.20">
    <property type="entry name" value="Phosphorylase Kinase, domain 1"/>
    <property type="match status" value="2"/>
</dbReference>
<keyword evidence="4" id="KW-1003">Cell membrane</keyword>
<evidence type="ECO:0000259" key="18">
    <source>
        <dbReference type="PROSITE" id="PS50011"/>
    </source>
</evidence>
<keyword evidence="11 16" id="KW-0067">ATP-binding</keyword>
<protein>
    <submittedName>
        <fullName evidence="19">Concanavalin A-like lectin/glucanase, subgroup</fullName>
    </submittedName>
</protein>
<feature type="region of interest" description="Disordered" evidence="17">
    <location>
        <begin position="1"/>
        <end position="22"/>
    </location>
</feature>
<keyword evidence="10" id="KW-0418">Kinase</keyword>
<keyword evidence="13" id="KW-0472">Membrane</keyword>
<dbReference type="SMART" id="SM00220">
    <property type="entry name" value="S_TKc"/>
    <property type="match status" value="2"/>
</dbReference>
<dbReference type="FunFam" id="1.10.510.10:FF:000084">
    <property type="entry name" value="Wall-associated receptor kinase 2"/>
    <property type="match status" value="1"/>
</dbReference>
<dbReference type="AlphaFoldDB" id="A0A103Y2Y7"/>
<dbReference type="InterPro" id="IPR001245">
    <property type="entry name" value="Ser-Thr/Tyr_kinase_cat_dom"/>
</dbReference>
<dbReference type="PANTHER" id="PTHR45621">
    <property type="entry name" value="OS01G0588500 PROTEIN-RELATED"/>
    <property type="match status" value="1"/>
</dbReference>
<dbReference type="OMA" id="HENWAAK"/>
<dbReference type="FunFam" id="3.30.200.20:FF:000039">
    <property type="entry name" value="receptor-like protein kinase FERONIA"/>
    <property type="match status" value="1"/>
</dbReference>
<evidence type="ECO:0000256" key="3">
    <source>
        <dbReference type="ARBA" id="ARBA00010217"/>
    </source>
</evidence>
<feature type="domain" description="Protein kinase" evidence="18">
    <location>
        <begin position="39"/>
        <end position="319"/>
    </location>
</feature>
<evidence type="ECO:0000313" key="19">
    <source>
        <dbReference type="EMBL" id="KVI01540.1"/>
    </source>
</evidence>
<dbReference type="GO" id="GO:0004674">
    <property type="term" value="F:protein serine/threonine kinase activity"/>
    <property type="evidence" value="ECO:0007669"/>
    <property type="project" value="UniProtKB-KW"/>
</dbReference>
<keyword evidence="6" id="KW-0808">Transferase</keyword>
<dbReference type="FunFam" id="1.10.510.10:FF:000240">
    <property type="entry name" value="Lectin-domain containing receptor kinase A4.3"/>
    <property type="match status" value="1"/>
</dbReference>
<keyword evidence="5" id="KW-0723">Serine/threonine-protein kinase</keyword>
<evidence type="ECO:0000256" key="17">
    <source>
        <dbReference type="SAM" id="MobiDB-lite"/>
    </source>
</evidence>
<dbReference type="SUPFAM" id="SSF56112">
    <property type="entry name" value="Protein kinase-like (PK-like)"/>
    <property type="match status" value="2"/>
</dbReference>
<keyword evidence="14" id="KW-0675">Receptor</keyword>
<keyword evidence="12" id="KW-1133">Transmembrane helix</keyword>
<dbReference type="Pfam" id="PF00069">
    <property type="entry name" value="Pkinase"/>
    <property type="match status" value="1"/>
</dbReference>
<comment type="caution">
    <text evidence="19">The sequence shown here is derived from an EMBL/GenBank/DDBJ whole genome shotgun (WGS) entry which is preliminary data.</text>
</comment>
<evidence type="ECO:0000256" key="7">
    <source>
        <dbReference type="ARBA" id="ARBA00022692"/>
    </source>
</evidence>
<dbReference type="GO" id="GO:0002229">
    <property type="term" value="P:defense response to oomycetes"/>
    <property type="evidence" value="ECO:0007669"/>
    <property type="project" value="UniProtKB-ARBA"/>
</dbReference>
<evidence type="ECO:0000256" key="8">
    <source>
        <dbReference type="ARBA" id="ARBA00022729"/>
    </source>
</evidence>
<evidence type="ECO:0000256" key="10">
    <source>
        <dbReference type="ARBA" id="ARBA00022777"/>
    </source>
</evidence>
<evidence type="ECO:0000256" key="9">
    <source>
        <dbReference type="ARBA" id="ARBA00022741"/>
    </source>
</evidence>
<dbReference type="PROSITE" id="PS00107">
    <property type="entry name" value="PROTEIN_KINASE_ATP"/>
    <property type="match status" value="1"/>
</dbReference>
<dbReference type="EMBL" id="LEKV01003047">
    <property type="protein sequence ID" value="KVI01540.1"/>
    <property type="molecule type" value="Genomic_DNA"/>
</dbReference>
<dbReference type="InterPro" id="IPR008271">
    <property type="entry name" value="Ser/Thr_kinase_AS"/>
</dbReference>
<organism evidence="19 20">
    <name type="scientific">Cynara cardunculus var. scolymus</name>
    <name type="common">Globe artichoke</name>
    <name type="synonym">Cynara scolymus</name>
    <dbReference type="NCBI Taxonomy" id="59895"/>
    <lineage>
        <taxon>Eukaryota</taxon>
        <taxon>Viridiplantae</taxon>
        <taxon>Streptophyta</taxon>
        <taxon>Embryophyta</taxon>
        <taxon>Tracheophyta</taxon>
        <taxon>Spermatophyta</taxon>
        <taxon>Magnoliopsida</taxon>
        <taxon>eudicotyledons</taxon>
        <taxon>Gunneridae</taxon>
        <taxon>Pentapetalae</taxon>
        <taxon>asterids</taxon>
        <taxon>campanulids</taxon>
        <taxon>Asterales</taxon>
        <taxon>Asteraceae</taxon>
        <taxon>Carduoideae</taxon>
        <taxon>Cardueae</taxon>
        <taxon>Carduinae</taxon>
        <taxon>Cynara</taxon>
    </lineage>
</organism>
<keyword evidence="7" id="KW-0812">Transmembrane</keyword>
<dbReference type="InterPro" id="IPR050823">
    <property type="entry name" value="Plant_Ser_Thr_Prot_Kinase"/>
</dbReference>
<feature type="domain" description="Protein kinase" evidence="18">
    <location>
        <begin position="407"/>
        <end position="691"/>
    </location>
</feature>
<comment type="similarity">
    <text evidence="2">In the N-terminal section; belongs to the leguminous lectin family.</text>
</comment>
<comment type="subcellular location">
    <subcellularLocation>
        <location evidence="1">Cell membrane</location>
        <topology evidence="1">Single-pass type I membrane protein</topology>
    </subcellularLocation>
</comment>
<evidence type="ECO:0000256" key="12">
    <source>
        <dbReference type="ARBA" id="ARBA00022989"/>
    </source>
</evidence>
<proteinExistence type="inferred from homology"/>
<evidence type="ECO:0000256" key="2">
    <source>
        <dbReference type="ARBA" id="ARBA00008536"/>
    </source>
</evidence>
<evidence type="ECO:0000256" key="13">
    <source>
        <dbReference type="ARBA" id="ARBA00023136"/>
    </source>
</evidence>
<keyword evidence="15" id="KW-0325">Glycoprotein</keyword>
<dbReference type="Proteomes" id="UP000243975">
    <property type="component" value="Unassembled WGS sequence"/>
</dbReference>
<dbReference type="Gene3D" id="1.10.510.10">
    <property type="entry name" value="Transferase(Phosphotransferase) domain 1"/>
    <property type="match status" value="2"/>
</dbReference>
<dbReference type="PROSITE" id="PS50011">
    <property type="entry name" value="PROTEIN_KINASE_DOM"/>
    <property type="match status" value="2"/>
</dbReference>
<accession>A0A103Y2Y7</accession>
<keyword evidence="9 16" id="KW-0547">Nucleotide-binding</keyword>
<feature type="compositionally biased region" description="Basic and acidic residues" evidence="17">
    <location>
        <begin position="1"/>
        <end position="11"/>
    </location>
</feature>
<dbReference type="InterPro" id="IPR017441">
    <property type="entry name" value="Protein_kinase_ATP_BS"/>
</dbReference>
<dbReference type="Gramene" id="KVI01540">
    <property type="protein sequence ID" value="KVI01540"/>
    <property type="gene ID" value="Ccrd_020187"/>
</dbReference>
<evidence type="ECO:0000256" key="11">
    <source>
        <dbReference type="ARBA" id="ARBA00022840"/>
    </source>
</evidence>
<dbReference type="CDD" id="cd14066">
    <property type="entry name" value="STKc_IRAK"/>
    <property type="match status" value="1"/>
</dbReference>
<reference evidence="19 20" key="1">
    <citation type="journal article" date="2016" name="Sci. Rep.">
        <title>The genome sequence of the outbreeding globe artichoke constructed de novo incorporating a phase-aware low-pass sequencing strategy of F1 progeny.</title>
        <authorList>
            <person name="Scaglione D."/>
            <person name="Reyes-Chin-Wo S."/>
            <person name="Acquadro A."/>
            <person name="Froenicke L."/>
            <person name="Portis E."/>
            <person name="Beitel C."/>
            <person name="Tirone M."/>
            <person name="Mauro R."/>
            <person name="Lo Monaco A."/>
            <person name="Mauromicale G."/>
            <person name="Faccioli P."/>
            <person name="Cattivelli L."/>
            <person name="Rieseberg L."/>
            <person name="Michelmore R."/>
            <person name="Lanteri S."/>
        </authorList>
    </citation>
    <scope>NUCLEOTIDE SEQUENCE [LARGE SCALE GENOMIC DNA]</scope>
    <source>
        <strain evidence="19">2C</strain>
    </source>
</reference>
<evidence type="ECO:0000256" key="15">
    <source>
        <dbReference type="ARBA" id="ARBA00023180"/>
    </source>
</evidence>
<dbReference type="GO" id="GO:0005886">
    <property type="term" value="C:plasma membrane"/>
    <property type="evidence" value="ECO:0007669"/>
    <property type="project" value="UniProtKB-SubCell"/>
</dbReference>
<keyword evidence="20" id="KW-1185">Reference proteome</keyword>
<evidence type="ECO:0000256" key="6">
    <source>
        <dbReference type="ARBA" id="ARBA00022679"/>
    </source>
</evidence>
<dbReference type="GO" id="GO:0005524">
    <property type="term" value="F:ATP binding"/>
    <property type="evidence" value="ECO:0007669"/>
    <property type="project" value="UniProtKB-UniRule"/>
</dbReference>
<evidence type="ECO:0000256" key="1">
    <source>
        <dbReference type="ARBA" id="ARBA00004251"/>
    </source>
</evidence>
<evidence type="ECO:0000256" key="14">
    <source>
        <dbReference type="ARBA" id="ARBA00023170"/>
    </source>
</evidence>
<dbReference type="InterPro" id="IPR000719">
    <property type="entry name" value="Prot_kinase_dom"/>
</dbReference>
<name>A0A103Y2Y7_CYNCS</name>
<feature type="binding site" evidence="16">
    <location>
        <position position="70"/>
    </location>
    <ligand>
        <name>ATP</name>
        <dbReference type="ChEBI" id="CHEBI:30616"/>
    </ligand>
</feature>
<evidence type="ECO:0000313" key="20">
    <source>
        <dbReference type="Proteomes" id="UP000243975"/>
    </source>
</evidence>
<evidence type="ECO:0000256" key="5">
    <source>
        <dbReference type="ARBA" id="ARBA00022527"/>
    </source>
</evidence>
<comment type="similarity">
    <text evidence="3">In the C-terminal section; belongs to the protein kinase superfamily. Ser/Thr protein kinase family.</text>
</comment>
<dbReference type="InterPro" id="IPR011009">
    <property type="entry name" value="Kinase-like_dom_sf"/>
</dbReference>
<dbReference type="Pfam" id="PF07714">
    <property type="entry name" value="PK_Tyr_Ser-Thr"/>
    <property type="match status" value="1"/>
</dbReference>
<sequence length="695" mass="78338">MSATGHRKDSEPSTSSSLQGSEPCRHFEFSEIQQATNDFDESLVIGHGGFGKVYRGNIINGSSLVIAAVKRLDSMSSQGAAEFWAEVEMLSKLQHCNLVSLIGYCNYGKEMILVYEYMPNGTLEDHLHNLGTPLSWLERLNICIGASRGLHYLHTGTGIQVGVIHRDVKSSNILLHENWAAKISDFGLSKISQTNRPSTYVKTVVKGTFGYLDPNYYATGKLTRKSDVYAFGVVLLEVLCRKRAVDTTLDEEQWLNLARWAQESIKEGNLKHIIDSDIRDQISPKCLKEFVRIAEKCLHNNPKQRSTMAEVVVSLESVLTSQEKFNNSMQTPRKTIFGRMVNMLPFPFKGENYGLIPAGRAEQSLAVGRSAGSAVGADHKMFPDKHYDYSGLETFKFADLKWATKNFSKDLHLGSGGSGKVFLGWIDKSTLAPSTCGNGNSVAVRRFNKGRRHVEQWMTEMSLLGGLAHPNIIRLLGYCNDEKHEYFLVYEYMENRSFDHILFTTAKPLSWGIRLIVMIGVARGLTYLHSSKNQVIWRGVKTSNILLDQDFNAKLWDFGLAKFGPKIGKTHFSTVFMEDYVYVAPEEYLQTGYLTVKSDIYGFGVVLLETLTGLRMLDGHRPNEQHSLVDWASQILAKRETLEEIMDPRLQQNYPLVAALKYAELTLRCLAHKPKDRPSSEEVLQDLEQIYDINK</sequence>
<evidence type="ECO:0000256" key="4">
    <source>
        <dbReference type="ARBA" id="ARBA00022475"/>
    </source>
</evidence>
<keyword evidence="8" id="KW-0732">Signal</keyword>
<gene>
    <name evidence="19" type="ORF">Ccrd_020187</name>
</gene>